<dbReference type="GeneID" id="301127591"/>
<dbReference type="InterPro" id="IPR000522">
    <property type="entry name" value="ABC_transptr_permease_BtuC"/>
</dbReference>
<evidence type="ECO:0000256" key="11">
    <source>
        <dbReference type="ARBA" id="ARBA00031149"/>
    </source>
</evidence>
<dbReference type="OrthoDB" id="9811721at2"/>
<keyword evidence="4" id="KW-0813">Transport</keyword>
<accession>A0A165Y0U6</accession>
<protein>
    <recommendedName>
        <fullName evidence="3">Probable heme-iron transport system permease protein IsdF</fullName>
    </recommendedName>
    <alternativeName>
        <fullName evidence="12">Iron-regulated surface determinant protein F</fullName>
    </alternativeName>
    <alternativeName>
        <fullName evidence="11">Staphylococcal iron-regulated protein G</fullName>
    </alternativeName>
</protein>
<dbReference type="RefSeq" id="WP_063387712.1">
    <property type="nucleotide sequence ID" value="NZ_LVHY01000107.1"/>
</dbReference>
<dbReference type="PANTHER" id="PTHR30472">
    <property type="entry name" value="FERRIC ENTEROBACTIN TRANSPORT SYSTEM PERMEASE PROTEIN"/>
    <property type="match status" value="1"/>
</dbReference>
<comment type="caution">
    <text evidence="13">The sequence shown here is derived from an EMBL/GenBank/DDBJ whole genome shotgun (WGS) entry which is preliminary data.</text>
</comment>
<evidence type="ECO:0000256" key="10">
    <source>
        <dbReference type="ARBA" id="ARBA00025320"/>
    </source>
</evidence>
<dbReference type="Pfam" id="PF01032">
    <property type="entry name" value="FecCD"/>
    <property type="match status" value="1"/>
</dbReference>
<evidence type="ECO:0000256" key="2">
    <source>
        <dbReference type="ARBA" id="ARBA00007935"/>
    </source>
</evidence>
<evidence type="ECO:0000256" key="1">
    <source>
        <dbReference type="ARBA" id="ARBA00004651"/>
    </source>
</evidence>
<dbReference type="GO" id="GO:0005886">
    <property type="term" value="C:plasma membrane"/>
    <property type="evidence" value="ECO:0007669"/>
    <property type="project" value="UniProtKB-SubCell"/>
</dbReference>
<reference evidence="13 14" key="1">
    <citation type="submission" date="2016-04" db="EMBL/GenBank/DDBJ databases">
        <title>Draft genome sequence of Aeribacillus pallidus 8m3 from petroleum reservoir.</title>
        <authorList>
            <person name="Poltaraus A.B."/>
            <person name="Nazina T.N."/>
            <person name="Tourova T.P."/>
            <person name="Malakho S.M."/>
            <person name="Korshunova A.V."/>
            <person name="Sokolova D.S."/>
        </authorList>
    </citation>
    <scope>NUCLEOTIDE SEQUENCE [LARGE SCALE GENOMIC DNA]</scope>
    <source>
        <strain evidence="13 14">8m3</strain>
    </source>
</reference>
<evidence type="ECO:0000256" key="8">
    <source>
        <dbReference type="ARBA" id="ARBA00023004"/>
    </source>
</evidence>
<gene>
    <name evidence="13" type="ORF">AZI98_07750</name>
</gene>
<evidence type="ECO:0000256" key="3">
    <source>
        <dbReference type="ARBA" id="ARBA00018524"/>
    </source>
</evidence>
<evidence type="ECO:0000256" key="5">
    <source>
        <dbReference type="ARBA" id="ARBA00022475"/>
    </source>
</evidence>
<dbReference type="Gene3D" id="1.10.3470.10">
    <property type="entry name" value="ABC transporter involved in vitamin B12 uptake, BtuC"/>
    <property type="match status" value="1"/>
</dbReference>
<keyword evidence="7" id="KW-1133">Transmembrane helix</keyword>
<sequence>MKKTWLTFAVVTTMLVVVTFFSIVNGSLEIGVAELIRGLLFGGNEDVEVIKDMRFPRIIVSLFAGANLAVSGLLLQAVMRNPLAEAGIIGISSGANFVALTMISFFPTLFFWMPLFAFLGGILACFLVYSFSWKSGLSPLRLILVGVAVNAVFTALYESFNYRGYTTTSSAKATASTLSQQTWDDVQTIVIYGSIGLILSLLVYSWCNMLALQDKTARNLGLHVTRARVIISAIAVYLASVTTATVGVIAFVGLLIPHIGRLLVGSDYKILTPFSILSGALLILTADTIGRVFLAPTELPASIIMSLIGGPFLIILIRRSDRIYGG</sequence>
<accession>A0A161W3M5</accession>
<name>A0A161W3M5_9BACI</name>
<dbReference type="CDD" id="cd06550">
    <property type="entry name" value="TM_ABC_iron-siderophores_like"/>
    <property type="match status" value="1"/>
</dbReference>
<keyword evidence="9" id="KW-0472">Membrane</keyword>
<keyword evidence="14" id="KW-1185">Reference proteome</keyword>
<evidence type="ECO:0000256" key="6">
    <source>
        <dbReference type="ARBA" id="ARBA00022692"/>
    </source>
</evidence>
<evidence type="ECO:0000256" key="9">
    <source>
        <dbReference type="ARBA" id="ARBA00023136"/>
    </source>
</evidence>
<dbReference type="FunFam" id="1.10.3470.10:FF:000001">
    <property type="entry name" value="Vitamin B12 ABC transporter permease BtuC"/>
    <property type="match status" value="1"/>
</dbReference>
<keyword evidence="6" id="KW-0812">Transmembrane</keyword>
<comment type="function">
    <text evidence="10">Part of the binding-protein-dependent transport system for heme-iron. Responsible for the translocation of the substrate across the membrane.</text>
</comment>
<comment type="similarity">
    <text evidence="2">Belongs to the binding-protein-dependent transport system permease family. FecCD subfamily.</text>
</comment>
<comment type="subcellular location">
    <subcellularLocation>
        <location evidence="1">Cell membrane</location>
        <topology evidence="1">Multi-pass membrane protein</topology>
    </subcellularLocation>
</comment>
<evidence type="ECO:0000256" key="4">
    <source>
        <dbReference type="ARBA" id="ARBA00022448"/>
    </source>
</evidence>
<evidence type="ECO:0000313" key="14">
    <source>
        <dbReference type="Proteomes" id="UP000076476"/>
    </source>
</evidence>
<keyword evidence="8" id="KW-0408">Iron</keyword>
<proteinExistence type="inferred from homology"/>
<dbReference type="STRING" id="33936.AZI98_07750"/>
<dbReference type="Proteomes" id="UP000076476">
    <property type="component" value="Unassembled WGS sequence"/>
</dbReference>
<organism evidence="13 14">
    <name type="scientific">Aeribacillus pallidus</name>
    <dbReference type="NCBI Taxonomy" id="33936"/>
    <lineage>
        <taxon>Bacteria</taxon>
        <taxon>Bacillati</taxon>
        <taxon>Bacillota</taxon>
        <taxon>Bacilli</taxon>
        <taxon>Bacillales</taxon>
        <taxon>Bacillaceae</taxon>
        <taxon>Aeribacillus</taxon>
    </lineage>
</organism>
<keyword evidence="5" id="KW-1003">Cell membrane</keyword>
<dbReference type="PANTHER" id="PTHR30472:SF21">
    <property type="entry name" value="HEME-IRON TRANSPORT SYSTEM PERMEASE PROTEIN ISDF-RELATED"/>
    <property type="match status" value="1"/>
</dbReference>
<evidence type="ECO:0000313" key="13">
    <source>
        <dbReference type="EMBL" id="KZN96606.1"/>
    </source>
</evidence>
<dbReference type="GO" id="GO:0033214">
    <property type="term" value="P:siderophore-iron import into cell"/>
    <property type="evidence" value="ECO:0007669"/>
    <property type="project" value="TreeGrafter"/>
</dbReference>
<dbReference type="InterPro" id="IPR037294">
    <property type="entry name" value="ABC_BtuC-like"/>
</dbReference>
<dbReference type="SUPFAM" id="SSF81345">
    <property type="entry name" value="ABC transporter involved in vitamin B12 uptake, BtuC"/>
    <property type="match status" value="1"/>
</dbReference>
<dbReference type="GO" id="GO:0022857">
    <property type="term" value="F:transmembrane transporter activity"/>
    <property type="evidence" value="ECO:0007669"/>
    <property type="project" value="InterPro"/>
</dbReference>
<dbReference type="AlphaFoldDB" id="A0A161W3M5"/>
<evidence type="ECO:0000256" key="12">
    <source>
        <dbReference type="ARBA" id="ARBA00031465"/>
    </source>
</evidence>
<evidence type="ECO:0000256" key="7">
    <source>
        <dbReference type="ARBA" id="ARBA00022989"/>
    </source>
</evidence>
<dbReference type="EMBL" id="LWBR01000018">
    <property type="protein sequence ID" value="KZN96606.1"/>
    <property type="molecule type" value="Genomic_DNA"/>
</dbReference>